<organism evidence="7 8">
    <name type="scientific">Xanthoceras sorbifolium</name>
    <dbReference type="NCBI Taxonomy" id="99658"/>
    <lineage>
        <taxon>Eukaryota</taxon>
        <taxon>Viridiplantae</taxon>
        <taxon>Streptophyta</taxon>
        <taxon>Embryophyta</taxon>
        <taxon>Tracheophyta</taxon>
        <taxon>Spermatophyta</taxon>
        <taxon>Magnoliopsida</taxon>
        <taxon>eudicotyledons</taxon>
        <taxon>Gunneridae</taxon>
        <taxon>Pentapetalae</taxon>
        <taxon>rosids</taxon>
        <taxon>malvids</taxon>
        <taxon>Sapindales</taxon>
        <taxon>Sapindaceae</taxon>
        <taxon>Xanthoceroideae</taxon>
        <taxon>Xanthoceras</taxon>
    </lineage>
</organism>
<dbReference type="SUPFAM" id="SSF55455">
    <property type="entry name" value="SRF-like"/>
    <property type="match status" value="1"/>
</dbReference>
<accession>A0ABQ8I2N1</accession>
<evidence type="ECO:0000313" key="8">
    <source>
        <dbReference type="Proteomes" id="UP000827721"/>
    </source>
</evidence>
<reference evidence="7 8" key="1">
    <citation type="submission" date="2021-02" db="EMBL/GenBank/DDBJ databases">
        <title>Plant Genome Project.</title>
        <authorList>
            <person name="Zhang R.-G."/>
        </authorList>
    </citation>
    <scope>NUCLEOTIDE SEQUENCE [LARGE SCALE GENOMIC DNA]</scope>
    <source>
        <tissue evidence="7">Leaves</tissue>
    </source>
</reference>
<dbReference type="Pfam" id="PF00319">
    <property type="entry name" value="SRF-TF"/>
    <property type="match status" value="1"/>
</dbReference>
<name>A0ABQ8I2N1_9ROSI</name>
<dbReference type="InterPro" id="IPR036879">
    <property type="entry name" value="TF_MADSbox_sf"/>
</dbReference>
<evidence type="ECO:0000313" key="7">
    <source>
        <dbReference type="EMBL" id="KAH7570873.1"/>
    </source>
</evidence>
<evidence type="ECO:0000256" key="5">
    <source>
        <dbReference type="ARBA" id="ARBA00023242"/>
    </source>
</evidence>
<keyword evidence="5" id="KW-0539">Nucleus</keyword>
<evidence type="ECO:0000256" key="1">
    <source>
        <dbReference type="ARBA" id="ARBA00004123"/>
    </source>
</evidence>
<keyword evidence="2" id="KW-0805">Transcription regulation</keyword>
<evidence type="ECO:0000256" key="4">
    <source>
        <dbReference type="ARBA" id="ARBA00023163"/>
    </source>
</evidence>
<feature type="domain" description="MADS-box" evidence="6">
    <location>
        <begin position="10"/>
        <end position="34"/>
    </location>
</feature>
<keyword evidence="3" id="KW-0238">DNA-binding</keyword>
<dbReference type="PROSITE" id="PS50066">
    <property type="entry name" value="MADS_BOX_2"/>
    <property type="match status" value="1"/>
</dbReference>
<dbReference type="InterPro" id="IPR002100">
    <property type="entry name" value="TF_MADSbox"/>
</dbReference>
<dbReference type="EMBL" id="JAFEMO010000005">
    <property type="protein sequence ID" value="KAH7570873.1"/>
    <property type="molecule type" value="Genomic_DNA"/>
</dbReference>
<keyword evidence="4" id="KW-0804">Transcription</keyword>
<keyword evidence="8" id="KW-1185">Reference proteome</keyword>
<gene>
    <name evidence="7" type="ORF">JRO89_XS05G0210800</name>
</gene>
<evidence type="ECO:0000256" key="2">
    <source>
        <dbReference type="ARBA" id="ARBA00023015"/>
    </source>
</evidence>
<comment type="subcellular location">
    <subcellularLocation>
        <location evidence="1">Nucleus</location>
    </subcellularLocation>
</comment>
<evidence type="ECO:0000256" key="3">
    <source>
        <dbReference type="ARBA" id="ARBA00023125"/>
    </source>
</evidence>
<sequence length="207" mass="23328">MAGVDKRKKSRRLDGVKKKCKELSVLCDVDLLFLYKEDDHSSSTSFLLWPEDSNTCLSLIDRYKKTSLHVKTHNHSTLGKRKQRSDDQAISSKNGHECEGFQVGFLFSKNMIESQSSRSEIVDGFSLKNFVHNFDGIVDGLGYQELQKMMGLVDQATKCADEQLHNLLMGGEDQKNPSTNSGVDCDNLSIGDSSVNWDELMNILQTW</sequence>
<comment type="caution">
    <text evidence="7">The sequence shown here is derived from an EMBL/GenBank/DDBJ whole genome shotgun (WGS) entry which is preliminary data.</text>
</comment>
<protein>
    <recommendedName>
        <fullName evidence="6">MADS-box domain-containing protein</fullName>
    </recommendedName>
</protein>
<evidence type="ECO:0000259" key="6">
    <source>
        <dbReference type="PROSITE" id="PS50066"/>
    </source>
</evidence>
<dbReference type="Gene3D" id="3.40.1810.10">
    <property type="entry name" value="Transcription factor, MADS-box"/>
    <property type="match status" value="1"/>
</dbReference>
<proteinExistence type="predicted"/>
<dbReference type="Proteomes" id="UP000827721">
    <property type="component" value="Unassembled WGS sequence"/>
</dbReference>